<evidence type="ECO:0000313" key="2">
    <source>
        <dbReference type="Proteomes" id="UP000670092"/>
    </source>
</evidence>
<organism evidence="1 2">
    <name type="scientific">Ajellomyces capsulatus</name>
    <name type="common">Darling's disease fungus</name>
    <name type="synonym">Histoplasma capsulatum</name>
    <dbReference type="NCBI Taxonomy" id="5037"/>
    <lineage>
        <taxon>Eukaryota</taxon>
        <taxon>Fungi</taxon>
        <taxon>Dikarya</taxon>
        <taxon>Ascomycota</taxon>
        <taxon>Pezizomycotina</taxon>
        <taxon>Eurotiomycetes</taxon>
        <taxon>Eurotiomycetidae</taxon>
        <taxon>Onygenales</taxon>
        <taxon>Ajellomycetaceae</taxon>
        <taxon>Histoplasma</taxon>
    </lineage>
</organism>
<dbReference type="AlphaFoldDB" id="A0A8H7Y7U7"/>
<proteinExistence type="predicted"/>
<accession>A0A8H7Y7U7</accession>
<name>A0A8H7Y7U7_AJECA</name>
<gene>
    <name evidence="1" type="ORF">I7I52_11015</name>
</gene>
<sequence>MKAVFDSKSDILHYCIICNVQDHPAGKFYAFGTLIPPEKLEKSIHAIFNNALGIIMACIFQSLPPKVLERRFGAITSWPFSGVCLNVVPPIYQRLGLAPTTRQEFKLRVSRSSDLEIRARPRI</sequence>
<dbReference type="VEuPathDB" id="FungiDB:I7I52_11015"/>
<dbReference type="EMBL" id="JAEVHI010000007">
    <property type="protein sequence ID" value="KAG5287290.1"/>
    <property type="molecule type" value="Genomic_DNA"/>
</dbReference>
<protein>
    <submittedName>
        <fullName evidence="1">Uncharacterized protein</fullName>
    </submittedName>
</protein>
<dbReference type="Proteomes" id="UP000670092">
    <property type="component" value="Unassembled WGS sequence"/>
</dbReference>
<comment type="caution">
    <text evidence="1">The sequence shown here is derived from an EMBL/GenBank/DDBJ whole genome shotgun (WGS) entry which is preliminary data.</text>
</comment>
<reference evidence="1 2" key="1">
    <citation type="submission" date="2021-01" db="EMBL/GenBank/DDBJ databases">
        <title>Chromosome-level genome assembly of a human fungal pathogen reveals clustering of transcriptionally co-regulated genes.</title>
        <authorList>
            <person name="Voorhies M."/>
            <person name="Cohen S."/>
            <person name="Shea T.P."/>
            <person name="Petrus S."/>
            <person name="Munoz J.F."/>
            <person name="Poplawski S."/>
            <person name="Goldman W.E."/>
            <person name="Michael T."/>
            <person name="Cuomo C.A."/>
            <person name="Sil A."/>
            <person name="Beyhan S."/>
        </authorList>
    </citation>
    <scope>NUCLEOTIDE SEQUENCE [LARGE SCALE GENOMIC DNA]</scope>
    <source>
        <strain evidence="1 2">G184AR</strain>
    </source>
</reference>
<dbReference type="OrthoDB" id="4369670at2759"/>
<evidence type="ECO:0000313" key="1">
    <source>
        <dbReference type="EMBL" id="KAG5287290.1"/>
    </source>
</evidence>